<dbReference type="EMBL" id="VSSQ01044525">
    <property type="protein sequence ID" value="MPM98349.1"/>
    <property type="molecule type" value="Genomic_DNA"/>
</dbReference>
<organism evidence="1">
    <name type="scientific">bioreactor metagenome</name>
    <dbReference type="NCBI Taxonomy" id="1076179"/>
    <lineage>
        <taxon>unclassified sequences</taxon>
        <taxon>metagenomes</taxon>
        <taxon>ecological metagenomes</taxon>
    </lineage>
</organism>
<dbReference type="AlphaFoldDB" id="A0A645EAD6"/>
<name>A0A645EAD6_9ZZZZ</name>
<comment type="caution">
    <text evidence="1">The sequence shown here is derived from an EMBL/GenBank/DDBJ whole genome shotgun (WGS) entry which is preliminary data.</text>
</comment>
<accession>A0A645EAD6</accession>
<gene>
    <name evidence="1" type="ORF">SDC9_145534</name>
</gene>
<sequence>MSGVSNQLHGRVVHEHILVLNVRILLCQTVHGFAPETGAFQHVRLVHAGDLFTPLQCGLEPDAADALDFQLGIPLGVEGFRAVCARASAALAKVDAAGELAHHQEI</sequence>
<proteinExistence type="predicted"/>
<reference evidence="1" key="1">
    <citation type="submission" date="2019-08" db="EMBL/GenBank/DDBJ databases">
        <authorList>
            <person name="Kucharzyk K."/>
            <person name="Murdoch R.W."/>
            <person name="Higgins S."/>
            <person name="Loffler F."/>
        </authorList>
    </citation>
    <scope>NUCLEOTIDE SEQUENCE</scope>
</reference>
<evidence type="ECO:0000313" key="1">
    <source>
        <dbReference type="EMBL" id="MPM98349.1"/>
    </source>
</evidence>
<protein>
    <submittedName>
        <fullName evidence="1">Uncharacterized protein</fullName>
    </submittedName>
</protein>